<gene>
    <name evidence="3" type="ORF">AE0388_0361</name>
</gene>
<dbReference type="EMBL" id="JTJZ01000011">
    <property type="protein sequence ID" value="KHS54154.1"/>
    <property type="molecule type" value="Genomic_DNA"/>
</dbReference>
<proteinExistence type="predicted"/>
<protein>
    <recommendedName>
        <fullName evidence="5">DUF4229 domain-containing protein</fullName>
    </recommendedName>
</protein>
<dbReference type="InterPro" id="IPR025323">
    <property type="entry name" value="DUF4229"/>
</dbReference>
<dbReference type="PATRIC" id="fig|1703.6.peg.245"/>
<evidence type="ECO:0000313" key="3">
    <source>
        <dbReference type="EMBL" id="KHS54154.1"/>
    </source>
</evidence>
<evidence type="ECO:0008006" key="5">
    <source>
        <dbReference type="Google" id="ProtNLM"/>
    </source>
</evidence>
<dbReference type="Proteomes" id="UP000031488">
    <property type="component" value="Unassembled WGS sequence"/>
</dbReference>
<feature type="compositionally biased region" description="Acidic residues" evidence="1">
    <location>
        <begin position="80"/>
        <end position="93"/>
    </location>
</feature>
<dbReference type="Pfam" id="PF14012">
    <property type="entry name" value="DUF4229"/>
    <property type="match status" value="1"/>
</dbReference>
<comment type="caution">
    <text evidence="3">The sequence shown here is derived from an EMBL/GenBank/DDBJ whole genome shotgun (WGS) entry which is preliminary data.</text>
</comment>
<feature type="transmembrane region" description="Helical" evidence="2">
    <location>
        <begin position="7"/>
        <end position="26"/>
    </location>
</feature>
<accession>A0A0B9A5Z4</accession>
<dbReference type="AlphaFoldDB" id="A0A0B9A5Z4"/>
<keyword evidence="2" id="KW-0472">Membrane</keyword>
<keyword evidence="4" id="KW-1185">Reference proteome</keyword>
<keyword evidence="2" id="KW-0812">Transmembrane</keyword>
<sequence length="99" mass="10742">MSSMRTFWLYTLARFGLIIAAGLVLFPFLGFTLVMAIAAIIIGALLSYLLLGKMRAQAATEIEAKVAKRASKPKRVSADEAAEDEFVEESLGEDGDKSK</sequence>
<evidence type="ECO:0000313" key="4">
    <source>
        <dbReference type="Proteomes" id="UP000031488"/>
    </source>
</evidence>
<organism evidence="3 4">
    <name type="scientific">Brevibacterium linens</name>
    <dbReference type="NCBI Taxonomy" id="1703"/>
    <lineage>
        <taxon>Bacteria</taxon>
        <taxon>Bacillati</taxon>
        <taxon>Actinomycetota</taxon>
        <taxon>Actinomycetes</taxon>
        <taxon>Micrococcales</taxon>
        <taxon>Brevibacteriaceae</taxon>
        <taxon>Brevibacterium</taxon>
    </lineage>
</organism>
<evidence type="ECO:0000256" key="2">
    <source>
        <dbReference type="SAM" id="Phobius"/>
    </source>
</evidence>
<feature type="transmembrane region" description="Helical" evidence="2">
    <location>
        <begin position="32"/>
        <end position="51"/>
    </location>
</feature>
<feature type="region of interest" description="Disordered" evidence="1">
    <location>
        <begin position="68"/>
        <end position="99"/>
    </location>
</feature>
<reference evidence="3 4" key="1">
    <citation type="submission" date="2014-11" db="EMBL/GenBank/DDBJ databases">
        <title>Draft Genome Sequence of Brevibacterium linens AE038-8.</title>
        <authorList>
            <person name="Maizel D."/>
            <person name="Utturkar S.M."/>
            <person name="Brown S.D."/>
            <person name="Ferrero M."/>
            <person name="Rosen B.P."/>
        </authorList>
    </citation>
    <scope>NUCLEOTIDE SEQUENCE [LARGE SCALE GENOMIC DNA]</scope>
    <source>
        <strain evidence="3 4">AE038-8</strain>
    </source>
</reference>
<evidence type="ECO:0000256" key="1">
    <source>
        <dbReference type="SAM" id="MobiDB-lite"/>
    </source>
</evidence>
<keyword evidence="2" id="KW-1133">Transmembrane helix</keyword>
<name>A0A0B9A5Z4_BRELN</name>